<keyword evidence="2" id="KW-1185">Reference proteome</keyword>
<dbReference type="Proteomes" id="UP000324832">
    <property type="component" value="Unassembled WGS sequence"/>
</dbReference>
<accession>A0A5E4QZH4</accession>
<dbReference type="EMBL" id="FZQP02006771">
    <property type="protein sequence ID" value="VVD03430.1"/>
    <property type="molecule type" value="Genomic_DNA"/>
</dbReference>
<reference evidence="1 2" key="1">
    <citation type="submission" date="2017-07" db="EMBL/GenBank/DDBJ databases">
        <authorList>
            <person name="Talla V."/>
            <person name="Backstrom N."/>
        </authorList>
    </citation>
    <scope>NUCLEOTIDE SEQUENCE [LARGE SCALE GENOMIC DNA]</scope>
</reference>
<sequence length="113" mass="12521">MHVQQTSNPIFTRRQSPVRLCRLTVVPGLQNKQLTVDPCLVNCVPFAFTSKFNRVVKQWFSTTKKIKKGNNGDERVAAMASATSLSPGVTPGGGRLQRATIRSTRHTFTHTPL</sequence>
<protein>
    <submittedName>
        <fullName evidence="1">Uncharacterized protein</fullName>
    </submittedName>
</protein>
<name>A0A5E4QZH4_9NEOP</name>
<evidence type="ECO:0000313" key="2">
    <source>
        <dbReference type="Proteomes" id="UP000324832"/>
    </source>
</evidence>
<proteinExistence type="predicted"/>
<gene>
    <name evidence="1" type="ORF">LSINAPIS_LOCUS13428</name>
</gene>
<evidence type="ECO:0000313" key="1">
    <source>
        <dbReference type="EMBL" id="VVD03430.1"/>
    </source>
</evidence>
<dbReference type="AlphaFoldDB" id="A0A5E4QZH4"/>
<organism evidence="1 2">
    <name type="scientific">Leptidea sinapis</name>
    <dbReference type="NCBI Taxonomy" id="189913"/>
    <lineage>
        <taxon>Eukaryota</taxon>
        <taxon>Metazoa</taxon>
        <taxon>Ecdysozoa</taxon>
        <taxon>Arthropoda</taxon>
        <taxon>Hexapoda</taxon>
        <taxon>Insecta</taxon>
        <taxon>Pterygota</taxon>
        <taxon>Neoptera</taxon>
        <taxon>Endopterygota</taxon>
        <taxon>Lepidoptera</taxon>
        <taxon>Glossata</taxon>
        <taxon>Ditrysia</taxon>
        <taxon>Papilionoidea</taxon>
        <taxon>Pieridae</taxon>
        <taxon>Dismorphiinae</taxon>
        <taxon>Leptidea</taxon>
    </lineage>
</organism>